<evidence type="ECO:0000313" key="2">
    <source>
        <dbReference type="Proteomes" id="UP000642107"/>
    </source>
</evidence>
<dbReference type="EMBL" id="JACZDF010000004">
    <property type="protein sequence ID" value="MBD9699628.1"/>
    <property type="molecule type" value="Genomic_DNA"/>
</dbReference>
<dbReference type="InterPro" id="IPR019932">
    <property type="entry name" value="CHP03543"/>
</dbReference>
<dbReference type="Proteomes" id="UP000642107">
    <property type="component" value="Unassembled WGS sequence"/>
</dbReference>
<dbReference type="NCBIfam" id="TIGR03543">
    <property type="entry name" value="divI1A_rptt_fam"/>
    <property type="match status" value="1"/>
</dbReference>
<protein>
    <submittedName>
        <fullName evidence="1">DivIVA domain-containing protein</fullName>
    </submittedName>
</protein>
<organism evidence="1 2">
    <name type="scientific">Flavimobilis rhizosphaerae</name>
    <dbReference type="NCBI Taxonomy" id="2775421"/>
    <lineage>
        <taxon>Bacteria</taxon>
        <taxon>Bacillati</taxon>
        <taxon>Actinomycetota</taxon>
        <taxon>Actinomycetes</taxon>
        <taxon>Micrococcales</taxon>
        <taxon>Jonesiaceae</taxon>
        <taxon>Flavimobilis</taxon>
    </lineage>
</organism>
<dbReference type="Gene3D" id="6.10.250.660">
    <property type="match status" value="1"/>
</dbReference>
<evidence type="ECO:0000313" key="1">
    <source>
        <dbReference type="EMBL" id="MBD9699628.1"/>
    </source>
</evidence>
<keyword evidence="2" id="KW-1185">Reference proteome</keyword>
<reference evidence="1 2" key="1">
    <citation type="submission" date="2020-09" db="EMBL/GenBank/DDBJ databases">
        <title>Flavimobilis rhizosphaerae sp. nov., isolated from rhizosphere soil of Spartina alterniflora.</title>
        <authorList>
            <person name="Hanqin C."/>
        </authorList>
    </citation>
    <scope>NUCLEOTIDE SEQUENCE [LARGE SCALE GENOMIC DNA]</scope>
    <source>
        <strain evidence="1 2">GY 10621</strain>
    </source>
</reference>
<gene>
    <name evidence="1" type="ORF">IGS67_09025</name>
</gene>
<dbReference type="RefSeq" id="WP_192279858.1">
    <property type="nucleotide sequence ID" value="NZ_JACZDF010000004.1"/>
</dbReference>
<dbReference type="NCBIfam" id="TIGR03544">
    <property type="entry name" value="DivI1A_domain"/>
    <property type="match status" value="1"/>
</dbReference>
<comment type="caution">
    <text evidence="1">The sequence shown here is derived from an EMBL/GenBank/DDBJ whole genome shotgun (WGS) entry which is preliminary data.</text>
</comment>
<accession>A0ABR9DRK9</accession>
<dbReference type="InterPro" id="IPR019933">
    <property type="entry name" value="DivIVA_domain"/>
</dbReference>
<name>A0ABR9DRK9_9MICO</name>
<proteinExistence type="predicted"/>
<sequence length="187" mass="20172">MTGTFPTTTGLRRGYAADEVDALFARARAEYEGSGAPGAATLDAAAIHRVAFPVVRRNAYETGAVDAALDRLEAAFVARERAEFVAAHGQQAWMAQLAEKARTLYGRLGRPDGERFAPGARGEASYDADDVDALCARLVGYFDRGEPLTSTEVREARFRTRRGRDGYAVGPVDAFLTRAVEVLLGVE</sequence>